<keyword evidence="1" id="KW-0812">Transmembrane</keyword>
<name>A0ABP0SAW7_9DINO</name>
<comment type="caution">
    <text evidence="2">The sequence shown here is derived from an EMBL/GenBank/DDBJ whole genome shotgun (WGS) entry which is preliminary data.</text>
</comment>
<gene>
    <name evidence="2" type="ORF">SCF082_LOCUS50883</name>
</gene>
<reference evidence="2 3" key="1">
    <citation type="submission" date="2024-02" db="EMBL/GenBank/DDBJ databases">
        <authorList>
            <person name="Chen Y."/>
            <person name="Shah S."/>
            <person name="Dougan E. K."/>
            <person name="Thang M."/>
            <person name="Chan C."/>
        </authorList>
    </citation>
    <scope>NUCLEOTIDE SEQUENCE [LARGE SCALE GENOMIC DNA]</scope>
</reference>
<organism evidence="2 3">
    <name type="scientific">Durusdinium trenchii</name>
    <dbReference type="NCBI Taxonomy" id="1381693"/>
    <lineage>
        <taxon>Eukaryota</taxon>
        <taxon>Sar</taxon>
        <taxon>Alveolata</taxon>
        <taxon>Dinophyceae</taxon>
        <taxon>Suessiales</taxon>
        <taxon>Symbiodiniaceae</taxon>
        <taxon>Durusdinium</taxon>
    </lineage>
</organism>
<dbReference type="EMBL" id="CAXAMM010043317">
    <property type="protein sequence ID" value="CAK9109502.1"/>
    <property type="molecule type" value="Genomic_DNA"/>
</dbReference>
<protein>
    <submittedName>
        <fullName evidence="2">Ubiquitin-conjugating enzyme E2 Z</fullName>
    </submittedName>
</protein>
<sequence length="79" mass="8939">MPCLADRGSLVERPQAYSDRSLRVFGMVRRYKRRCIDMGRFACGLGVVFACVVLNLAASGILPVEIAPWELDRWRVRPA</sequence>
<keyword evidence="1" id="KW-0472">Membrane</keyword>
<dbReference type="Proteomes" id="UP001642464">
    <property type="component" value="Unassembled WGS sequence"/>
</dbReference>
<evidence type="ECO:0000313" key="2">
    <source>
        <dbReference type="EMBL" id="CAK9109502.1"/>
    </source>
</evidence>
<evidence type="ECO:0000256" key="1">
    <source>
        <dbReference type="SAM" id="Phobius"/>
    </source>
</evidence>
<keyword evidence="3" id="KW-1185">Reference proteome</keyword>
<keyword evidence="1" id="KW-1133">Transmembrane helix</keyword>
<evidence type="ECO:0000313" key="3">
    <source>
        <dbReference type="Proteomes" id="UP001642464"/>
    </source>
</evidence>
<accession>A0ABP0SAW7</accession>
<feature type="transmembrane region" description="Helical" evidence="1">
    <location>
        <begin position="39"/>
        <end position="62"/>
    </location>
</feature>
<proteinExistence type="predicted"/>